<feature type="chain" id="PRO_5045803446" description="DUF4352 domain-containing protein" evidence="2">
    <location>
        <begin position="28"/>
        <end position="208"/>
    </location>
</feature>
<comment type="caution">
    <text evidence="3">The sequence shown here is derived from an EMBL/GenBank/DDBJ whole genome shotgun (WGS) entry which is preliminary data.</text>
</comment>
<feature type="region of interest" description="Disordered" evidence="1">
    <location>
        <begin position="26"/>
        <end position="78"/>
    </location>
</feature>
<evidence type="ECO:0008006" key="5">
    <source>
        <dbReference type="Google" id="ProtNLM"/>
    </source>
</evidence>
<accession>A0ABU1T272</accession>
<keyword evidence="4" id="KW-1185">Reference proteome</keyword>
<keyword evidence="2" id="KW-0732">Signal</keyword>
<evidence type="ECO:0000313" key="3">
    <source>
        <dbReference type="EMBL" id="MDR6939474.1"/>
    </source>
</evidence>
<protein>
    <recommendedName>
        <fullName evidence="5">DUF4352 domain-containing protein</fullName>
    </recommendedName>
</protein>
<evidence type="ECO:0000313" key="4">
    <source>
        <dbReference type="Proteomes" id="UP001266099"/>
    </source>
</evidence>
<evidence type="ECO:0000256" key="1">
    <source>
        <dbReference type="SAM" id="MobiDB-lite"/>
    </source>
</evidence>
<dbReference type="EMBL" id="JAVDUJ010000001">
    <property type="protein sequence ID" value="MDR6939474.1"/>
    <property type="molecule type" value="Genomic_DNA"/>
</dbReference>
<feature type="signal peptide" evidence="2">
    <location>
        <begin position="1"/>
        <end position="27"/>
    </location>
</feature>
<evidence type="ECO:0000256" key="2">
    <source>
        <dbReference type="SAM" id="SignalP"/>
    </source>
</evidence>
<dbReference type="RefSeq" id="WP_309956162.1">
    <property type="nucleotide sequence ID" value="NZ_CP136414.1"/>
</dbReference>
<dbReference type="Proteomes" id="UP001266099">
    <property type="component" value="Unassembled WGS sequence"/>
</dbReference>
<sequence length="208" mass="22095">MKIKNNIATGAAIALALLLAACGGAPATESTGETETSTQSTQRDSAETAKESTDEATARSTEPTGKETAKSSTESGEANFHVTFGETIKWRNGHEVTVKAPEPYPLGAAYKDSYTGVPVVVEIIHKNGSDKPYYALMPSVFMTSGGQKAEEIMIGGVTFEIDNITTKDIQPGETLTRRMAFAAVDPADIKLSYDINLGTDTGYFQTAK</sequence>
<reference evidence="3 4" key="1">
    <citation type="submission" date="2023-07" db="EMBL/GenBank/DDBJ databases">
        <title>Sequencing the genomes of 1000 actinobacteria strains.</title>
        <authorList>
            <person name="Klenk H.-P."/>
        </authorList>
    </citation>
    <scope>NUCLEOTIDE SEQUENCE [LARGE SCALE GENOMIC DNA]</scope>
    <source>
        <strain evidence="3 4">DSM 15539</strain>
    </source>
</reference>
<proteinExistence type="predicted"/>
<name>A0ABU1T272_9ACTO</name>
<dbReference type="PROSITE" id="PS51257">
    <property type="entry name" value="PROKAR_LIPOPROTEIN"/>
    <property type="match status" value="1"/>
</dbReference>
<gene>
    <name evidence="3" type="ORF">J2S36_001017</name>
</gene>
<feature type="compositionally biased region" description="Low complexity" evidence="1">
    <location>
        <begin position="26"/>
        <end position="42"/>
    </location>
</feature>
<feature type="compositionally biased region" description="Basic and acidic residues" evidence="1">
    <location>
        <begin position="44"/>
        <end position="57"/>
    </location>
</feature>
<organism evidence="3 4">
    <name type="scientific">Arcanobacterium hippocoleae</name>
    <dbReference type="NCBI Taxonomy" id="149017"/>
    <lineage>
        <taxon>Bacteria</taxon>
        <taxon>Bacillati</taxon>
        <taxon>Actinomycetota</taxon>
        <taxon>Actinomycetes</taxon>
        <taxon>Actinomycetales</taxon>
        <taxon>Actinomycetaceae</taxon>
        <taxon>Arcanobacterium</taxon>
    </lineage>
</organism>